<protein>
    <submittedName>
        <fullName evidence="3">Uncharacterized protein</fullName>
    </submittedName>
</protein>
<keyword evidence="2" id="KW-0732">Signal</keyword>
<dbReference type="AlphaFoldDB" id="A0A922I1M8"/>
<keyword evidence="4" id="KW-1185">Reference proteome</keyword>
<reference evidence="3" key="1">
    <citation type="submission" date="2013-05" db="EMBL/GenBank/DDBJ databases">
        <authorList>
            <person name="Yim A.K.Y."/>
            <person name="Chan T.F."/>
            <person name="Ji K.M."/>
            <person name="Liu X.Y."/>
            <person name="Zhou J.W."/>
            <person name="Li R.Q."/>
            <person name="Yang K.Y."/>
            <person name="Li J."/>
            <person name="Li M."/>
            <person name="Law P.T.W."/>
            <person name="Wu Y.L."/>
            <person name="Cai Z.L."/>
            <person name="Qin H."/>
            <person name="Bao Y."/>
            <person name="Leung R.K.K."/>
            <person name="Ng P.K.S."/>
            <person name="Zou J."/>
            <person name="Zhong X.J."/>
            <person name="Ran P.X."/>
            <person name="Zhong N.S."/>
            <person name="Liu Z.G."/>
            <person name="Tsui S.K.W."/>
        </authorList>
    </citation>
    <scope>NUCLEOTIDE SEQUENCE</scope>
    <source>
        <strain evidence="3">Derf</strain>
        <tissue evidence="3">Whole organism</tissue>
    </source>
</reference>
<evidence type="ECO:0000256" key="1">
    <source>
        <dbReference type="SAM" id="MobiDB-lite"/>
    </source>
</evidence>
<accession>A0A922I1M8</accession>
<feature type="chain" id="PRO_5036811527" evidence="2">
    <location>
        <begin position="20"/>
        <end position="82"/>
    </location>
</feature>
<gene>
    <name evidence="3" type="ORF">DERF_004296</name>
</gene>
<reference evidence="3" key="2">
    <citation type="journal article" date="2022" name="Res Sq">
        <title>Comparative Genomics Reveals Insights into the Divergent Evolution of Astigmatic Mites and Household Pest Adaptations.</title>
        <authorList>
            <person name="Xiong Q."/>
            <person name="Wan A.T.-Y."/>
            <person name="Liu X.-Y."/>
            <person name="Fung C.S.-H."/>
            <person name="Xiao X."/>
            <person name="Malainual N."/>
            <person name="Hou J."/>
            <person name="Wang L."/>
            <person name="Wang M."/>
            <person name="Yang K."/>
            <person name="Cui Y."/>
            <person name="Leung E."/>
            <person name="Nong W."/>
            <person name="Shin S.-K."/>
            <person name="Au S."/>
            <person name="Jeong K.Y."/>
            <person name="Chew F.T."/>
            <person name="Hui J."/>
            <person name="Leung T.F."/>
            <person name="Tungtrongchitr A."/>
            <person name="Zhong N."/>
            <person name="Liu Z."/>
            <person name="Tsui S."/>
        </authorList>
    </citation>
    <scope>NUCLEOTIDE SEQUENCE</scope>
    <source>
        <strain evidence="3">Derf</strain>
        <tissue evidence="3">Whole organism</tissue>
    </source>
</reference>
<organism evidence="3 4">
    <name type="scientific">Dermatophagoides farinae</name>
    <name type="common">American house dust mite</name>
    <dbReference type="NCBI Taxonomy" id="6954"/>
    <lineage>
        <taxon>Eukaryota</taxon>
        <taxon>Metazoa</taxon>
        <taxon>Ecdysozoa</taxon>
        <taxon>Arthropoda</taxon>
        <taxon>Chelicerata</taxon>
        <taxon>Arachnida</taxon>
        <taxon>Acari</taxon>
        <taxon>Acariformes</taxon>
        <taxon>Sarcoptiformes</taxon>
        <taxon>Astigmata</taxon>
        <taxon>Psoroptidia</taxon>
        <taxon>Analgoidea</taxon>
        <taxon>Pyroglyphidae</taxon>
        <taxon>Dermatophagoidinae</taxon>
        <taxon>Dermatophagoides</taxon>
    </lineage>
</organism>
<sequence length="82" mass="9653">MKLIKFLFVFALDSILVQRSNKKKDSKQNHTKQELNKIFIIFKILVDSVNQCNGDDNKQQQQQQPYGEQNSSDNCFEMKLNE</sequence>
<proteinExistence type="predicted"/>
<comment type="caution">
    <text evidence="3">The sequence shown here is derived from an EMBL/GenBank/DDBJ whole genome shotgun (WGS) entry which is preliminary data.</text>
</comment>
<dbReference type="Proteomes" id="UP000790347">
    <property type="component" value="Unassembled WGS sequence"/>
</dbReference>
<feature type="signal peptide" evidence="2">
    <location>
        <begin position="1"/>
        <end position="19"/>
    </location>
</feature>
<name>A0A922I1M8_DERFA</name>
<evidence type="ECO:0000313" key="3">
    <source>
        <dbReference type="EMBL" id="KAH9520594.1"/>
    </source>
</evidence>
<evidence type="ECO:0000256" key="2">
    <source>
        <dbReference type="SAM" id="SignalP"/>
    </source>
</evidence>
<feature type="region of interest" description="Disordered" evidence="1">
    <location>
        <begin position="53"/>
        <end position="82"/>
    </location>
</feature>
<dbReference type="EMBL" id="ASGP02000002">
    <property type="protein sequence ID" value="KAH9520594.1"/>
    <property type="molecule type" value="Genomic_DNA"/>
</dbReference>
<evidence type="ECO:0000313" key="4">
    <source>
        <dbReference type="Proteomes" id="UP000790347"/>
    </source>
</evidence>
<feature type="compositionally biased region" description="Polar residues" evidence="1">
    <location>
        <begin position="65"/>
        <end position="74"/>
    </location>
</feature>